<dbReference type="InterPro" id="IPR003439">
    <property type="entry name" value="ABC_transporter-like_ATP-bd"/>
</dbReference>
<dbReference type="SMART" id="SM00382">
    <property type="entry name" value="AAA"/>
    <property type="match status" value="1"/>
</dbReference>
<feature type="domain" description="ABC transporter" evidence="5">
    <location>
        <begin position="3"/>
        <end position="201"/>
    </location>
</feature>
<dbReference type="InterPro" id="IPR003593">
    <property type="entry name" value="AAA+_ATPase"/>
</dbReference>
<sequence>MRLEAKNLSFQYDNGNRNILNHLNLTLDSGERLGLTAPSGFGKTTCCKILAGYVKPDEGDVYIDGVPLSSFKGYCPVQMVWQHPELSVNPKLKMREVLKEGDRLEQRMIDSLGIEKDWLDRYPGELSGGELQRFCIARALGERTRFLLADEISTMLDLITQSQIWNFLMEETRKREIGLLVVSHSEELLKRVCTRIQDLREES</sequence>
<dbReference type="AlphaFoldDB" id="G5INM7"/>
<dbReference type="Pfam" id="PF00005">
    <property type="entry name" value="ABC_tran"/>
    <property type="match status" value="1"/>
</dbReference>
<keyword evidence="4" id="KW-0067">ATP-binding</keyword>
<dbReference type="Gene3D" id="3.40.50.300">
    <property type="entry name" value="P-loop containing nucleotide triphosphate hydrolases"/>
    <property type="match status" value="1"/>
</dbReference>
<evidence type="ECO:0000256" key="3">
    <source>
        <dbReference type="ARBA" id="ARBA00022741"/>
    </source>
</evidence>
<evidence type="ECO:0000313" key="6">
    <source>
        <dbReference type="EMBL" id="EHI56901.1"/>
    </source>
</evidence>
<dbReference type="GO" id="GO:0016887">
    <property type="term" value="F:ATP hydrolysis activity"/>
    <property type="evidence" value="ECO:0007669"/>
    <property type="project" value="InterPro"/>
</dbReference>
<accession>G5INM7</accession>
<dbReference type="PANTHER" id="PTHR43776">
    <property type="entry name" value="TRANSPORT ATP-BINDING PROTEIN"/>
    <property type="match status" value="1"/>
</dbReference>
<dbReference type="EMBL" id="ADLN01000128">
    <property type="protein sequence ID" value="EHI56901.1"/>
    <property type="molecule type" value="Genomic_DNA"/>
</dbReference>
<dbReference type="OrthoDB" id="9806285at2"/>
<evidence type="ECO:0000313" key="7">
    <source>
        <dbReference type="Proteomes" id="UP000005384"/>
    </source>
</evidence>
<dbReference type="PROSITE" id="PS00211">
    <property type="entry name" value="ABC_TRANSPORTER_1"/>
    <property type="match status" value="1"/>
</dbReference>
<dbReference type="SUPFAM" id="SSF52540">
    <property type="entry name" value="P-loop containing nucleoside triphosphate hydrolases"/>
    <property type="match status" value="1"/>
</dbReference>
<evidence type="ECO:0000256" key="4">
    <source>
        <dbReference type="ARBA" id="ARBA00022840"/>
    </source>
</evidence>
<protein>
    <recommendedName>
        <fullName evidence="5">ABC transporter domain-containing protein</fullName>
    </recommendedName>
</protein>
<dbReference type="RefSeq" id="WP_006783093.1">
    <property type="nucleotide sequence ID" value="NZ_CP040506.1"/>
</dbReference>
<dbReference type="PANTHER" id="PTHR43776:SF7">
    <property type="entry name" value="D,D-DIPEPTIDE TRANSPORT ATP-BINDING PROTEIN DDPF-RELATED"/>
    <property type="match status" value="1"/>
</dbReference>
<dbReference type="Proteomes" id="UP000005384">
    <property type="component" value="Unassembled WGS sequence"/>
</dbReference>
<dbReference type="PROSITE" id="PS50893">
    <property type="entry name" value="ABC_TRANSPORTER_2"/>
    <property type="match status" value="1"/>
</dbReference>
<organism evidence="6 7">
    <name type="scientific">Hungatella hathewayi WAL-18680</name>
    <dbReference type="NCBI Taxonomy" id="742737"/>
    <lineage>
        <taxon>Bacteria</taxon>
        <taxon>Bacillati</taxon>
        <taxon>Bacillota</taxon>
        <taxon>Clostridia</taxon>
        <taxon>Lachnospirales</taxon>
        <taxon>Lachnospiraceae</taxon>
        <taxon>Hungatella</taxon>
    </lineage>
</organism>
<proteinExistence type="inferred from homology"/>
<keyword evidence="3" id="KW-0547">Nucleotide-binding</keyword>
<name>G5INM7_9FIRM</name>
<reference evidence="6 7" key="1">
    <citation type="submission" date="2011-08" db="EMBL/GenBank/DDBJ databases">
        <title>The Genome Sequence of Clostridium hathewayi WAL-18680.</title>
        <authorList>
            <consortium name="The Broad Institute Genome Sequencing Platform"/>
            <person name="Earl A."/>
            <person name="Ward D."/>
            <person name="Feldgarden M."/>
            <person name="Gevers D."/>
            <person name="Finegold S.M."/>
            <person name="Summanen P.H."/>
            <person name="Molitoris D.R."/>
            <person name="Song M."/>
            <person name="Daigneault M."/>
            <person name="Allen-Vercoe E."/>
            <person name="Young S.K."/>
            <person name="Zeng Q."/>
            <person name="Gargeya S."/>
            <person name="Fitzgerald M."/>
            <person name="Haas B."/>
            <person name="Abouelleil A."/>
            <person name="Alvarado L."/>
            <person name="Arachchi H.M."/>
            <person name="Berlin A."/>
            <person name="Brown A."/>
            <person name="Chapman S.B."/>
            <person name="Chen Z."/>
            <person name="Dunbar C."/>
            <person name="Freedman E."/>
            <person name="Gearin G."/>
            <person name="Gellesch M."/>
            <person name="Goldberg J."/>
            <person name="Griggs A."/>
            <person name="Gujja S."/>
            <person name="Heiman D."/>
            <person name="Howarth C."/>
            <person name="Larson L."/>
            <person name="Lui A."/>
            <person name="MacDonald P.J.P."/>
            <person name="Montmayeur A."/>
            <person name="Murphy C."/>
            <person name="Neiman D."/>
            <person name="Pearson M."/>
            <person name="Priest M."/>
            <person name="Roberts A."/>
            <person name="Saif S."/>
            <person name="Shea T."/>
            <person name="Shenoy N."/>
            <person name="Sisk P."/>
            <person name="Stolte C."/>
            <person name="Sykes S."/>
            <person name="Wortman J."/>
            <person name="Nusbaum C."/>
            <person name="Birren B."/>
        </authorList>
    </citation>
    <scope>NUCLEOTIDE SEQUENCE [LARGE SCALE GENOMIC DNA]</scope>
    <source>
        <strain evidence="6 7">WAL-18680</strain>
    </source>
</reference>
<comment type="similarity">
    <text evidence="1">Belongs to the ABC transporter superfamily.</text>
</comment>
<evidence type="ECO:0000256" key="1">
    <source>
        <dbReference type="ARBA" id="ARBA00005417"/>
    </source>
</evidence>
<dbReference type="InterPro" id="IPR050319">
    <property type="entry name" value="ABC_transp_ATP-bind"/>
</dbReference>
<dbReference type="HOGENOM" id="CLU_000604_1_23_9"/>
<dbReference type="PATRIC" id="fig|742737.3.peg.5099"/>
<comment type="caution">
    <text evidence="6">The sequence shown here is derived from an EMBL/GenBank/DDBJ whole genome shotgun (WGS) entry which is preliminary data.</text>
</comment>
<dbReference type="InterPro" id="IPR017871">
    <property type="entry name" value="ABC_transporter-like_CS"/>
</dbReference>
<evidence type="ECO:0000256" key="2">
    <source>
        <dbReference type="ARBA" id="ARBA00022448"/>
    </source>
</evidence>
<keyword evidence="2" id="KW-0813">Transport</keyword>
<dbReference type="GO" id="GO:0005524">
    <property type="term" value="F:ATP binding"/>
    <property type="evidence" value="ECO:0007669"/>
    <property type="project" value="UniProtKB-KW"/>
</dbReference>
<dbReference type="InterPro" id="IPR027417">
    <property type="entry name" value="P-loop_NTPase"/>
</dbReference>
<keyword evidence="7" id="KW-1185">Reference proteome</keyword>
<dbReference type="GO" id="GO:0055085">
    <property type="term" value="P:transmembrane transport"/>
    <property type="evidence" value="ECO:0007669"/>
    <property type="project" value="UniProtKB-ARBA"/>
</dbReference>
<gene>
    <name evidence="6" type="ORF">HMPREF9473_05105</name>
</gene>
<evidence type="ECO:0000259" key="5">
    <source>
        <dbReference type="PROSITE" id="PS50893"/>
    </source>
</evidence>